<dbReference type="EMBL" id="JAQQWP010000011">
    <property type="protein sequence ID" value="KAK8096229.1"/>
    <property type="molecule type" value="Genomic_DNA"/>
</dbReference>
<keyword evidence="2" id="KW-1185">Reference proteome</keyword>
<organism evidence="1 2">
    <name type="scientific">Apiospora kogelbergensis</name>
    <dbReference type="NCBI Taxonomy" id="1337665"/>
    <lineage>
        <taxon>Eukaryota</taxon>
        <taxon>Fungi</taxon>
        <taxon>Dikarya</taxon>
        <taxon>Ascomycota</taxon>
        <taxon>Pezizomycotina</taxon>
        <taxon>Sordariomycetes</taxon>
        <taxon>Xylariomycetidae</taxon>
        <taxon>Amphisphaeriales</taxon>
        <taxon>Apiosporaceae</taxon>
        <taxon>Apiospora</taxon>
    </lineage>
</organism>
<proteinExistence type="predicted"/>
<evidence type="ECO:0000313" key="2">
    <source>
        <dbReference type="Proteomes" id="UP001392437"/>
    </source>
</evidence>
<gene>
    <name evidence="1" type="ORF">PG999_014251</name>
</gene>
<evidence type="ECO:0000313" key="1">
    <source>
        <dbReference type="EMBL" id="KAK8096229.1"/>
    </source>
</evidence>
<accession>A0AAW0QN17</accession>
<sequence>MEGPSAETKAQLQRVADLMLEIYQTRAEMRCIDVAAIKPGPHDLTRLMLHHQSLRLDPAVIYLYSILP</sequence>
<name>A0AAW0QN17_9PEZI</name>
<dbReference type="Proteomes" id="UP001392437">
    <property type="component" value="Unassembled WGS sequence"/>
</dbReference>
<dbReference type="AlphaFoldDB" id="A0AAW0QN17"/>
<protein>
    <submittedName>
        <fullName evidence="1">Uncharacterized protein</fullName>
    </submittedName>
</protein>
<reference evidence="1 2" key="1">
    <citation type="submission" date="2023-01" db="EMBL/GenBank/DDBJ databases">
        <title>Analysis of 21 Apiospora genomes using comparative genomics revels a genus with tremendous synthesis potential of carbohydrate active enzymes and secondary metabolites.</title>
        <authorList>
            <person name="Sorensen T."/>
        </authorList>
    </citation>
    <scope>NUCLEOTIDE SEQUENCE [LARGE SCALE GENOMIC DNA]</scope>
    <source>
        <strain evidence="1 2">CBS 117206</strain>
    </source>
</reference>
<comment type="caution">
    <text evidence="1">The sequence shown here is derived from an EMBL/GenBank/DDBJ whole genome shotgun (WGS) entry which is preliminary data.</text>
</comment>